<sequence length="305" mass="35082">ILLQDRFFTSIHDFSNAQRNALLGALVDFWSSRIPGWHELSEKAQAIERAQLRRRAQGLLLGCKVHWERSLFKIKRLIKDDALDRFESLIRVLESPDTSSDEFLDAVRSLYREYPELKGWLSWWLLPANGMMIFPAMQLMRPEIRALIPSSTNGAESGHNLLYQAAGRDHDLPEGIRRLFVAQRQIEALHSAVLKGDVPARFQGLVPRPTSRIRQWYENDGRAPDTRSRLREVERLEEELAHEKPPPTPRRKKDGKKKKNGKAGHLQVDAVDASLSARQLRLQSYSWKLNSCYIDAALESLFRAV</sequence>
<dbReference type="Proteomes" id="UP000815677">
    <property type="component" value="Unassembled WGS sequence"/>
</dbReference>
<reference evidence="2" key="1">
    <citation type="submission" date="2014-09" db="EMBL/GenBank/DDBJ databases">
        <title>Genome sequence of the luminous mushroom Mycena chlorophos for searching fungal bioluminescence genes.</title>
        <authorList>
            <person name="Tanaka Y."/>
            <person name="Kasuga D."/>
            <person name="Oba Y."/>
            <person name="Hase S."/>
            <person name="Sato K."/>
            <person name="Oba Y."/>
            <person name="Sakakibara Y."/>
        </authorList>
    </citation>
    <scope>NUCLEOTIDE SEQUENCE</scope>
</reference>
<evidence type="ECO:0000313" key="3">
    <source>
        <dbReference type="Proteomes" id="UP000815677"/>
    </source>
</evidence>
<feature type="compositionally biased region" description="Basic residues" evidence="1">
    <location>
        <begin position="249"/>
        <end position="262"/>
    </location>
</feature>
<protein>
    <submittedName>
        <fullName evidence="2">Uncharacterized protein</fullName>
    </submittedName>
</protein>
<accession>A0ABQ0LA20</accession>
<dbReference type="EMBL" id="DF843439">
    <property type="protein sequence ID" value="GAT47392.1"/>
    <property type="molecule type" value="Genomic_DNA"/>
</dbReference>
<keyword evidence="3" id="KW-1185">Reference proteome</keyword>
<feature type="region of interest" description="Disordered" evidence="1">
    <location>
        <begin position="237"/>
        <end position="267"/>
    </location>
</feature>
<feature type="non-terminal residue" evidence="2">
    <location>
        <position position="1"/>
    </location>
</feature>
<evidence type="ECO:0000256" key="1">
    <source>
        <dbReference type="SAM" id="MobiDB-lite"/>
    </source>
</evidence>
<organism evidence="2 3">
    <name type="scientific">Mycena chlorophos</name>
    <name type="common">Agaric fungus</name>
    <name type="synonym">Agaricus chlorophos</name>
    <dbReference type="NCBI Taxonomy" id="658473"/>
    <lineage>
        <taxon>Eukaryota</taxon>
        <taxon>Fungi</taxon>
        <taxon>Dikarya</taxon>
        <taxon>Basidiomycota</taxon>
        <taxon>Agaricomycotina</taxon>
        <taxon>Agaricomycetes</taxon>
        <taxon>Agaricomycetidae</taxon>
        <taxon>Agaricales</taxon>
        <taxon>Marasmiineae</taxon>
        <taxon>Mycenaceae</taxon>
        <taxon>Mycena</taxon>
    </lineage>
</organism>
<gene>
    <name evidence="2" type="ORF">MCHLO_04853</name>
</gene>
<evidence type="ECO:0000313" key="2">
    <source>
        <dbReference type="EMBL" id="GAT47392.1"/>
    </source>
</evidence>
<feature type="non-terminal residue" evidence="2">
    <location>
        <position position="305"/>
    </location>
</feature>
<proteinExistence type="predicted"/>
<name>A0ABQ0LA20_MYCCL</name>